<dbReference type="PANTHER" id="PTHR31099">
    <property type="entry name" value="OS06G0165300 PROTEIN"/>
    <property type="match status" value="1"/>
</dbReference>
<protein>
    <recommendedName>
        <fullName evidence="1">Transposase (putative) gypsy type domain-containing protein</fullName>
    </recommendedName>
</protein>
<dbReference type="PANTHER" id="PTHR31099:SF49">
    <property type="entry name" value="MYOSIN HEAVY CHAIN-LIKE PROTEIN"/>
    <property type="match status" value="1"/>
</dbReference>
<name>A0A151QM97_CAJCA</name>
<dbReference type="AlphaFoldDB" id="A0A151QM97"/>
<evidence type="ECO:0000313" key="2">
    <source>
        <dbReference type="EMBL" id="KYP31421.1"/>
    </source>
</evidence>
<keyword evidence="3" id="KW-1185">Reference proteome</keyword>
<gene>
    <name evidence="2" type="ORF">KK1_048277</name>
</gene>
<organism evidence="2 3">
    <name type="scientific">Cajanus cajan</name>
    <name type="common">Pigeon pea</name>
    <name type="synonym">Cajanus indicus</name>
    <dbReference type="NCBI Taxonomy" id="3821"/>
    <lineage>
        <taxon>Eukaryota</taxon>
        <taxon>Viridiplantae</taxon>
        <taxon>Streptophyta</taxon>
        <taxon>Embryophyta</taxon>
        <taxon>Tracheophyta</taxon>
        <taxon>Spermatophyta</taxon>
        <taxon>Magnoliopsida</taxon>
        <taxon>eudicotyledons</taxon>
        <taxon>Gunneridae</taxon>
        <taxon>Pentapetalae</taxon>
        <taxon>rosids</taxon>
        <taxon>fabids</taxon>
        <taxon>Fabales</taxon>
        <taxon>Fabaceae</taxon>
        <taxon>Papilionoideae</taxon>
        <taxon>50 kb inversion clade</taxon>
        <taxon>NPAAA clade</taxon>
        <taxon>indigoferoid/millettioid clade</taxon>
        <taxon>Phaseoleae</taxon>
        <taxon>Cajanus</taxon>
    </lineage>
</organism>
<proteinExistence type="predicted"/>
<evidence type="ECO:0000259" key="1">
    <source>
        <dbReference type="Pfam" id="PF04195"/>
    </source>
</evidence>
<evidence type="ECO:0000313" key="3">
    <source>
        <dbReference type="Proteomes" id="UP000075243"/>
    </source>
</evidence>
<reference evidence="2" key="1">
    <citation type="journal article" date="2012" name="Nat. Biotechnol.">
        <title>Draft genome sequence of pigeonpea (Cajanus cajan), an orphan legume crop of resource-poor farmers.</title>
        <authorList>
            <person name="Varshney R.K."/>
            <person name="Chen W."/>
            <person name="Li Y."/>
            <person name="Bharti A.K."/>
            <person name="Saxena R.K."/>
            <person name="Schlueter J.A."/>
            <person name="Donoghue M.T."/>
            <person name="Azam S."/>
            <person name="Fan G."/>
            <person name="Whaley A.M."/>
            <person name="Farmer A.D."/>
            <person name="Sheridan J."/>
            <person name="Iwata A."/>
            <person name="Tuteja R."/>
            <person name="Penmetsa R.V."/>
            <person name="Wu W."/>
            <person name="Upadhyaya H.D."/>
            <person name="Yang S.P."/>
            <person name="Shah T."/>
            <person name="Saxena K.B."/>
            <person name="Michael T."/>
            <person name="McCombie W.R."/>
            <person name="Yang B."/>
            <person name="Zhang G."/>
            <person name="Yang H."/>
            <person name="Wang J."/>
            <person name="Spillane C."/>
            <person name="Cook D.R."/>
            <person name="May G.D."/>
            <person name="Xu X."/>
            <person name="Jackson S.A."/>
        </authorList>
    </citation>
    <scope>NUCLEOTIDE SEQUENCE [LARGE SCALE GENOMIC DNA]</scope>
</reference>
<dbReference type="Proteomes" id="UP000075243">
    <property type="component" value="Unassembled WGS sequence"/>
</dbReference>
<sequence length="248" mass="28060">MAKVESVFKSFLEVNSVWRTHRVCDPSISRLIRLEPCPAGDCVFMGESTGPPHFYVYQCFFRDLGIRLPFTQFECDFLNYINAAPSQLHPNSWGFLRAFQVLCTVLGIEVSLRVFLSFYQLKAGAPPYGVLSLNGGKDRGLFTLYSQSYKNYKQEFFRVALVGVDPSEDSAFYFGGLPKFPLYWCPVPSGFNGEDPSQLTASEVAAIENLKALPRPMDVKLVLSLESSLHRERGLESEYLLFLCFVVR</sequence>
<dbReference type="InterPro" id="IPR007321">
    <property type="entry name" value="Transposase_28"/>
</dbReference>
<feature type="domain" description="Transposase (putative) gypsy type" evidence="1">
    <location>
        <begin position="63"/>
        <end position="122"/>
    </location>
</feature>
<dbReference type="Pfam" id="PF04195">
    <property type="entry name" value="Transposase_28"/>
    <property type="match status" value="1"/>
</dbReference>
<accession>A0A151QM97</accession>
<dbReference type="Gramene" id="C.cajan_45070.t">
    <property type="protein sequence ID" value="C.cajan_45070.t.cds1"/>
    <property type="gene ID" value="C.cajan_45070"/>
</dbReference>
<dbReference type="EMBL" id="KQ486014">
    <property type="protein sequence ID" value="KYP31421.1"/>
    <property type="molecule type" value="Genomic_DNA"/>
</dbReference>